<feature type="region of interest" description="Disordered" evidence="4">
    <location>
        <begin position="322"/>
        <end position="347"/>
    </location>
</feature>
<reference evidence="6 7" key="1">
    <citation type="submission" date="2022-09" db="EMBL/GenBank/DDBJ databases">
        <title>Complete genome sequence of Janibacter terrae strain COS04-44, PCL-degrading bacteria isolated from oil spilled coast.</title>
        <authorList>
            <person name="Park H."/>
            <person name="Kim J.Y."/>
            <person name="An S.H."/>
            <person name="Lee C.M."/>
            <person name="Weon H.-Y."/>
        </authorList>
    </citation>
    <scope>NUCLEOTIDE SEQUENCE [LARGE SCALE GENOMIC DNA]</scope>
    <source>
        <strain evidence="6 7">COS04-44</strain>
    </source>
</reference>
<evidence type="ECO:0000256" key="3">
    <source>
        <dbReference type="ARBA" id="ARBA00023239"/>
    </source>
</evidence>
<accession>A0ABZ2FK96</accession>
<feature type="compositionally biased region" description="Polar residues" evidence="4">
    <location>
        <begin position="337"/>
        <end position="347"/>
    </location>
</feature>
<evidence type="ECO:0000313" key="6">
    <source>
        <dbReference type="EMBL" id="WWF06760.1"/>
    </source>
</evidence>
<keyword evidence="3" id="KW-0456">Lyase</keyword>
<name>A0ABZ2FK96_9MICO</name>
<dbReference type="RefSeq" id="WP_338539202.1">
    <property type="nucleotide sequence ID" value="NZ_CP104874.1"/>
</dbReference>
<dbReference type="CDD" id="cd01562">
    <property type="entry name" value="Thr-dehyd"/>
    <property type="match status" value="1"/>
</dbReference>
<dbReference type="Pfam" id="PF00291">
    <property type="entry name" value="PALP"/>
    <property type="match status" value="1"/>
</dbReference>
<organism evidence="6 7">
    <name type="scientific">Janibacter terrae</name>
    <dbReference type="NCBI Taxonomy" id="103817"/>
    <lineage>
        <taxon>Bacteria</taxon>
        <taxon>Bacillati</taxon>
        <taxon>Actinomycetota</taxon>
        <taxon>Actinomycetes</taxon>
        <taxon>Micrococcales</taxon>
        <taxon>Intrasporangiaceae</taxon>
        <taxon>Janibacter</taxon>
    </lineage>
</organism>
<sequence>MDFGIDTIRAAARRLDGRVRRTPLLSSPMLDELVGATVLVKAEALQLTGSFKIRGALNTLLSLDDEERAAGVLAFSTGNHGQAVAASARMTGSTATIVMPQDAPRIKVDGCRWWGAEVVFYDPATQDREEVGRGLVAERGLTLVHPYDDVRVMSGQGTVGLEIVDQLREGGHSPDAVVLPCSGGGLSSGVIEAVRSTYDVAPFVVERHGYPKMARSLASGRVEKVPAVPVFLDAIGSPTVGEHTLAALSRHPITALEVTDDEARVAMREAVRTLKLVVEPGGSAALAAVLAQRERFAGQTVVVVASGGNVDAPVLADVLTASLSGPPGSGPQPRRAASSSDVTSRSA</sequence>
<dbReference type="SUPFAM" id="SSF53686">
    <property type="entry name" value="Tryptophan synthase beta subunit-like PLP-dependent enzymes"/>
    <property type="match status" value="1"/>
</dbReference>
<keyword evidence="7" id="KW-1185">Reference proteome</keyword>
<evidence type="ECO:0000256" key="1">
    <source>
        <dbReference type="ARBA" id="ARBA00001933"/>
    </source>
</evidence>
<keyword evidence="2" id="KW-0663">Pyridoxal phosphate</keyword>
<dbReference type="PANTHER" id="PTHR48078">
    <property type="entry name" value="THREONINE DEHYDRATASE, MITOCHONDRIAL-RELATED"/>
    <property type="match status" value="1"/>
</dbReference>
<protein>
    <submittedName>
        <fullName evidence="6">Threonine/serine dehydratase</fullName>
    </submittedName>
</protein>
<dbReference type="InterPro" id="IPR036052">
    <property type="entry name" value="TrpB-like_PALP_sf"/>
</dbReference>
<evidence type="ECO:0000259" key="5">
    <source>
        <dbReference type="Pfam" id="PF00291"/>
    </source>
</evidence>
<dbReference type="PANTHER" id="PTHR48078:SF6">
    <property type="entry name" value="L-THREONINE DEHYDRATASE CATABOLIC TDCB"/>
    <property type="match status" value="1"/>
</dbReference>
<feature type="domain" description="Tryptophan synthase beta chain-like PALP" evidence="5">
    <location>
        <begin position="18"/>
        <end position="307"/>
    </location>
</feature>
<dbReference type="Proteomes" id="UP001381003">
    <property type="component" value="Chromosome"/>
</dbReference>
<gene>
    <name evidence="6" type="ORF">N5P18_07795</name>
</gene>
<evidence type="ECO:0000256" key="4">
    <source>
        <dbReference type="SAM" id="MobiDB-lite"/>
    </source>
</evidence>
<dbReference type="InterPro" id="IPR000634">
    <property type="entry name" value="Ser/Thr_deHydtase_PyrdxlP-BS"/>
</dbReference>
<dbReference type="EMBL" id="CP104874">
    <property type="protein sequence ID" value="WWF06760.1"/>
    <property type="molecule type" value="Genomic_DNA"/>
</dbReference>
<dbReference type="Gene3D" id="3.40.50.1100">
    <property type="match status" value="2"/>
</dbReference>
<evidence type="ECO:0000313" key="7">
    <source>
        <dbReference type="Proteomes" id="UP001381003"/>
    </source>
</evidence>
<dbReference type="PROSITE" id="PS00165">
    <property type="entry name" value="DEHYDRATASE_SER_THR"/>
    <property type="match status" value="1"/>
</dbReference>
<dbReference type="InterPro" id="IPR001926">
    <property type="entry name" value="TrpB-like_PALP"/>
</dbReference>
<dbReference type="InterPro" id="IPR050147">
    <property type="entry name" value="Ser/Thr_Dehydratase"/>
</dbReference>
<proteinExistence type="predicted"/>
<evidence type="ECO:0000256" key="2">
    <source>
        <dbReference type="ARBA" id="ARBA00022898"/>
    </source>
</evidence>
<comment type="cofactor">
    <cofactor evidence="1">
        <name>pyridoxal 5'-phosphate</name>
        <dbReference type="ChEBI" id="CHEBI:597326"/>
    </cofactor>
</comment>